<dbReference type="EMBL" id="LAZR01014219">
    <property type="protein sequence ID" value="KKM18448.1"/>
    <property type="molecule type" value="Genomic_DNA"/>
</dbReference>
<evidence type="ECO:0008006" key="3">
    <source>
        <dbReference type="Google" id="ProtNLM"/>
    </source>
</evidence>
<comment type="caution">
    <text evidence="2">The sequence shown here is derived from an EMBL/GenBank/DDBJ whole genome shotgun (WGS) entry which is preliminary data.</text>
</comment>
<protein>
    <recommendedName>
        <fullName evidence="3">VUT family protein</fullName>
    </recommendedName>
</protein>
<proteinExistence type="predicted"/>
<evidence type="ECO:0000256" key="1">
    <source>
        <dbReference type="SAM" id="Phobius"/>
    </source>
</evidence>
<sequence>MQRVRGRRERRDGVRVIPFMWWRRQRDDGALLVPAMVSVYLLAVVFANLIVARYGQAALPWTAFLLVPLDLLTRDVLHHEWANDRLWPKMAALIATGSLLAFALNHDAGRVALASFLAFASAGAVNTYVYHLLKNGSRYQRMVASSCLAAVVDSVVFPFVAFDDPSVWLCVTQATAKMTSGAIFSWLFLLRYDREEAR</sequence>
<organism evidence="2">
    <name type="scientific">marine sediment metagenome</name>
    <dbReference type="NCBI Taxonomy" id="412755"/>
    <lineage>
        <taxon>unclassified sequences</taxon>
        <taxon>metagenomes</taxon>
        <taxon>ecological metagenomes</taxon>
    </lineage>
</organism>
<keyword evidence="1" id="KW-1133">Transmembrane helix</keyword>
<name>A0A0F9K8L6_9ZZZZ</name>
<feature type="transmembrane region" description="Helical" evidence="1">
    <location>
        <begin position="30"/>
        <end position="51"/>
    </location>
</feature>
<keyword evidence="1" id="KW-0812">Transmembrane</keyword>
<dbReference type="AlphaFoldDB" id="A0A0F9K8L6"/>
<reference evidence="2" key="1">
    <citation type="journal article" date="2015" name="Nature">
        <title>Complex archaea that bridge the gap between prokaryotes and eukaryotes.</title>
        <authorList>
            <person name="Spang A."/>
            <person name="Saw J.H."/>
            <person name="Jorgensen S.L."/>
            <person name="Zaremba-Niedzwiedzka K."/>
            <person name="Martijn J."/>
            <person name="Lind A.E."/>
            <person name="van Eijk R."/>
            <person name="Schleper C."/>
            <person name="Guy L."/>
            <person name="Ettema T.J."/>
        </authorList>
    </citation>
    <scope>NUCLEOTIDE SEQUENCE</scope>
</reference>
<keyword evidence="1" id="KW-0472">Membrane</keyword>
<feature type="transmembrane region" description="Helical" evidence="1">
    <location>
        <begin position="111"/>
        <end position="130"/>
    </location>
</feature>
<feature type="transmembrane region" description="Helical" evidence="1">
    <location>
        <begin position="166"/>
        <end position="190"/>
    </location>
</feature>
<evidence type="ECO:0000313" key="2">
    <source>
        <dbReference type="EMBL" id="KKM18448.1"/>
    </source>
</evidence>
<feature type="transmembrane region" description="Helical" evidence="1">
    <location>
        <begin position="142"/>
        <end position="160"/>
    </location>
</feature>
<accession>A0A0F9K8L6</accession>
<dbReference type="InterPro" id="IPR003744">
    <property type="entry name" value="YhhQ"/>
</dbReference>
<gene>
    <name evidence="2" type="ORF">LCGC14_1665580</name>
</gene>
<dbReference type="Pfam" id="PF02592">
    <property type="entry name" value="Vut_1"/>
    <property type="match status" value="1"/>
</dbReference>